<comment type="caution">
    <text evidence="2">The sequence shown here is derived from an EMBL/GenBank/DDBJ whole genome shotgun (WGS) entry which is preliminary data.</text>
</comment>
<evidence type="ECO:0000313" key="2">
    <source>
        <dbReference type="EMBL" id="RHM67551.1"/>
    </source>
</evidence>
<dbReference type="GO" id="GO:0016787">
    <property type="term" value="F:hydrolase activity"/>
    <property type="evidence" value="ECO:0007669"/>
    <property type="project" value="InterPro"/>
</dbReference>
<proteinExistence type="predicted"/>
<dbReference type="EMBL" id="QRQE01000098">
    <property type="protein sequence ID" value="RHM67551.1"/>
    <property type="molecule type" value="Genomic_DNA"/>
</dbReference>
<dbReference type="InterPro" id="IPR029052">
    <property type="entry name" value="Metallo-depent_PP-like"/>
</dbReference>
<dbReference type="SUPFAM" id="SSF56300">
    <property type="entry name" value="Metallo-dependent phosphatases"/>
    <property type="match status" value="1"/>
</dbReference>
<dbReference type="Pfam" id="PF00149">
    <property type="entry name" value="Metallophos"/>
    <property type="match status" value="1"/>
</dbReference>
<dbReference type="AlphaFoldDB" id="A0A415RYS7"/>
<dbReference type="Proteomes" id="UP000285610">
    <property type="component" value="Unassembled WGS sequence"/>
</dbReference>
<feature type="domain" description="Calcineurin-like phosphoesterase" evidence="1">
    <location>
        <begin position="2"/>
        <end position="69"/>
    </location>
</feature>
<evidence type="ECO:0000313" key="3">
    <source>
        <dbReference type="Proteomes" id="UP000285610"/>
    </source>
</evidence>
<dbReference type="Gene3D" id="3.60.21.10">
    <property type="match status" value="1"/>
</dbReference>
<gene>
    <name evidence="2" type="ORF">DWZ50_19590</name>
</gene>
<accession>A0A415RYS7</accession>
<reference evidence="2 3" key="1">
    <citation type="submission" date="2018-08" db="EMBL/GenBank/DDBJ databases">
        <title>A genome reference for cultivated species of the human gut microbiota.</title>
        <authorList>
            <person name="Zou Y."/>
            <person name="Xue W."/>
            <person name="Luo G."/>
        </authorList>
    </citation>
    <scope>NUCLEOTIDE SEQUENCE [LARGE SCALE GENOMIC DNA]</scope>
    <source>
        <strain evidence="2 3">AF33-12</strain>
    </source>
</reference>
<organism evidence="2 3">
    <name type="scientific">Mediterraneibacter gnavus</name>
    <name type="common">Ruminococcus gnavus</name>
    <dbReference type="NCBI Taxonomy" id="33038"/>
    <lineage>
        <taxon>Bacteria</taxon>
        <taxon>Bacillati</taxon>
        <taxon>Bacillota</taxon>
        <taxon>Clostridia</taxon>
        <taxon>Lachnospirales</taxon>
        <taxon>Lachnospiraceae</taxon>
        <taxon>Mediterraneibacter</taxon>
    </lineage>
</organism>
<dbReference type="RefSeq" id="WP_118445520.1">
    <property type="nucleotide sequence ID" value="NZ_JAQMLA010000108.1"/>
</dbReference>
<evidence type="ECO:0000259" key="1">
    <source>
        <dbReference type="Pfam" id="PF00149"/>
    </source>
</evidence>
<sequence length="70" mass="7705">MAQISDLHNALFGENNSTLIPILQKEKPNIILLTGDPVDSDHTDINVAISFVEQVVKIVPCYYVTGNHEA</sequence>
<protein>
    <recommendedName>
        <fullName evidence="1">Calcineurin-like phosphoesterase domain-containing protein</fullName>
    </recommendedName>
</protein>
<dbReference type="InterPro" id="IPR004843">
    <property type="entry name" value="Calcineurin-like_PHP"/>
</dbReference>
<name>A0A415RYS7_MEDGN</name>